<dbReference type="Proteomes" id="UP000199065">
    <property type="component" value="Unassembled WGS sequence"/>
</dbReference>
<dbReference type="STRING" id="185761.SAMN05660282_01404"/>
<protein>
    <submittedName>
        <fullName evidence="2">Uncharacterized protein</fullName>
    </submittedName>
</protein>
<reference evidence="2 3" key="1">
    <citation type="submission" date="2016-10" db="EMBL/GenBank/DDBJ databases">
        <authorList>
            <person name="de Groot N.N."/>
        </authorList>
    </citation>
    <scope>NUCLEOTIDE SEQUENCE [LARGE SCALE GENOMIC DNA]</scope>
    <source>
        <strain>J11</strain>
        <strain evidence="3">PG 39</strain>
    </source>
</reference>
<keyword evidence="1" id="KW-0812">Transmembrane</keyword>
<feature type="transmembrane region" description="Helical" evidence="1">
    <location>
        <begin position="489"/>
        <end position="510"/>
    </location>
</feature>
<sequence length="521" mass="55017">MKPALGLWLGLWAGVLIALILGALCWPLEAHTFSSAVFFGLGDMVITPHPLLGDNAFGLGDLPARNAPQDAVLALAGLVFPATWLVRVIMFGSALAAALGAALWARGSSWAQFGAITVVLWNPFVAERLVQGHWSLVAATWCLPLLAWCAYKGQLLGVVLCMWLASLTPTGALAATVVGVLASRTWRRAGLSLGLGVLMSLPWLVPSVLRIRELPHFTNAMLQAFAPNSEAYVGTVGALVGLGGIWNAAVVPPSRQQGFAILGLLLVALLLVAVVRTKVRVPWPLVVGGVLGFGWPLLILAAPEAARAVMLNIPGALLLRDAQKTLMLVFPLMVFVVGAVIAKARSPKLMALAVVLLAIGQVPDLALQTRQLAPIEYPAELQARRDAGFGGDLGGDLLFPQASSIVHYQGRPMVDPRTKDLPMVVVGSLVVDGQEVDPPNPRFTQAVAAWEAGDKQRLADLGIAAVVDGDNTLLISGAETQERPKVSPLGLGLTLGWLLIPPLLCVWLLIRPAGGARLKAR</sequence>
<organism evidence="2 3">
    <name type="scientific">Corynebacterium spheniscorum</name>
    <dbReference type="NCBI Taxonomy" id="185761"/>
    <lineage>
        <taxon>Bacteria</taxon>
        <taxon>Bacillati</taxon>
        <taxon>Actinomycetota</taxon>
        <taxon>Actinomycetes</taxon>
        <taxon>Mycobacteriales</taxon>
        <taxon>Corynebacteriaceae</taxon>
        <taxon>Corynebacterium</taxon>
    </lineage>
</organism>
<proteinExistence type="predicted"/>
<dbReference type="EMBL" id="FOPJ01000008">
    <property type="protein sequence ID" value="SFG62317.1"/>
    <property type="molecule type" value="Genomic_DNA"/>
</dbReference>
<dbReference type="RefSeq" id="WP_092285850.1">
    <property type="nucleotide sequence ID" value="NZ_FOPJ01000008.1"/>
</dbReference>
<accession>A0A1I2TG47</accession>
<keyword evidence="1" id="KW-0472">Membrane</keyword>
<keyword evidence="1" id="KW-1133">Transmembrane helix</keyword>
<name>A0A1I2TG47_9CORY</name>
<evidence type="ECO:0000313" key="3">
    <source>
        <dbReference type="Proteomes" id="UP000199065"/>
    </source>
</evidence>
<feature type="transmembrane region" description="Helical" evidence="1">
    <location>
        <begin position="257"/>
        <end position="275"/>
    </location>
</feature>
<dbReference type="AlphaFoldDB" id="A0A1I2TG47"/>
<keyword evidence="3" id="KW-1185">Reference proteome</keyword>
<feature type="transmembrane region" description="Helical" evidence="1">
    <location>
        <begin position="231"/>
        <end position="251"/>
    </location>
</feature>
<feature type="transmembrane region" description="Helical" evidence="1">
    <location>
        <begin position="322"/>
        <end position="342"/>
    </location>
</feature>
<feature type="transmembrane region" description="Helical" evidence="1">
    <location>
        <begin position="189"/>
        <end position="211"/>
    </location>
</feature>
<gene>
    <name evidence="2" type="ORF">SAMN05660282_01404</name>
</gene>
<feature type="transmembrane region" description="Helical" evidence="1">
    <location>
        <begin position="110"/>
        <end position="126"/>
    </location>
</feature>
<evidence type="ECO:0000256" key="1">
    <source>
        <dbReference type="SAM" id="Phobius"/>
    </source>
</evidence>
<feature type="transmembrane region" description="Helical" evidence="1">
    <location>
        <begin position="158"/>
        <end position="183"/>
    </location>
</feature>
<dbReference type="OrthoDB" id="3463898at2"/>
<feature type="transmembrane region" description="Helical" evidence="1">
    <location>
        <begin position="282"/>
        <end position="302"/>
    </location>
</feature>
<evidence type="ECO:0000313" key="2">
    <source>
        <dbReference type="EMBL" id="SFG62317.1"/>
    </source>
</evidence>